<proteinExistence type="predicted"/>
<comment type="caution">
    <text evidence="1">The sequence shown here is derived from an EMBL/GenBank/DDBJ whole genome shotgun (WGS) entry which is preliminary data.</text>
</comment>
<protein>
    <submittedName>
        <fullName evidence="1">Uncharacterized protein</fullName>
    </submittedName>
</protein>
<dbReference type="EMBL" id="LAZR01011459">
    <property type="protein sequence ID" value="KKM61575.1"/>
    <property type="molecule type" value="Genomic_DNA"/>
</dbReference>
<organism evidence="1">
    <name type="scientific">marine sediment metagenome</name>
    <dbReference type="NCBI Taxonomy" id="412755"/>
    <lineage>
        <taxon>unclassified sequences</taxon>
        <taxon>metagenomes</taxon>
        <taxon>ecological metagenomes</taxon>
    </lineage>
</organism>
<evidence type="ECO:0000313" key="1">
    <source>
        <dbReference type="EMBL" id="KKM61575.1"/>
    </source>
</evidence>
<reference evidence="1" key="1">
    <citation type="journal article" date="2015" name="Nature">
        <title>Complex archaea that bridge the gap between prokaryotes and eukaryotes.</title>
        <authorList>
            <person name="Spang A."/>
            <person name="Saw J.H."/>
            <person name="Jorgensen S.L."/>
            <person name="Zaremba-Niedzwiedzka K."/>
            <person name="Martijn J."/>
            <person name="Lind A.E."/>
            <person name="van Eijk R."/>
            <person name="Schleper C."/>
            <person name="Guy L."/>
            <person name="Ettema T.J."/>
        </authorList>
    </citation>
    <scope>NUCLEOTIDE SEQUENCE</scope>
</reference>
<accession>A0A0F9LBS0</accession>
<sequence length="103" mass="11744">MKDLQPQLHRLKKRIERLEAIHGFDDEQIVLHFKPSWWSAFDEVRIGRAVTALLRCESVARLVITPDGFNATIHPRLADELGKLQAKLIDAVEMVPTTEATTE</sequence>
<gene>
    <name evidence="1" type="ORF">LCGC14_1530360</name>
</gene>
<dbReference type="AlphaFoldDB" id="A0A0F9LBS0"/>
<name>A0A0F9LBS0_9ZZZZ</name>